<sequence>MEIDKSAHRKAAAVRRAQAHEQAGPKAAQAACDVVQRHLRAVFGAGLPRVTLAGYMPMRSEISPLAAMSAHPGPVCVPVIAAPHTPLDFQRWSPDTLLVRGAFGADIPAVADPVTPVALIVPLLAFDARGYRLGYGGGFYDRTLALLRARGDVLAIGLAYAAQEQPEVPTEPTDEPLDAIVTEGGVTSFARSDR</sequence>
<feature type="binding site" evidence="4">
    <location>
        <begin position="132"/>
        <end position="140"/>
    </location>
    <ligand>
        <name>ATP</name>
        <dbReference type="ChEBI" id="CHEBI:30616"/>
    </ligand>
</feature>
<evidence type="ECO:0000256" key="4">
    <source>
        <dbReference type="PIRSR" id="PIRSR006806-1"/>
    </source>
</evidence>
<feature type="binding site" evidence="4">
    <location>
        <begin position="5"/>
        <end position="9"/>
    </location>
    <ligand>
        <name>ATP</name>
        <dbReference type="ChEBI" id="CHEBI:30616"/>
    </ligand>
</feature>
<evidence type="ECO:0000256" key="1">
    <source>
        <dbReference type="ARBA" id="ARBA00010638"/>
    </source>
</evidence>
<dbReference type="PANTHER" id="PTHR23407:SF1">
    <property type="entry name" value="5-FORMYLTETRAHYDROFOLATE CYCLO-LIGASE"/>
    <property type="match status" value="1"/>
</dbReference>
<dbReference type="InterPro" id="IPR002698">
    <property type="entry name" value="FTHF_cligase"/>
</dbReference>
<keyword evidence="2 4" id="KW-0547">Nucleotide-binding</keyword>
<evidence type="ECO:0000256" key="2">
    <source>
        <dbReference type="ARBA" id="ARBA00022741"/>
    </source>
</evidence>
<gene>
    <name evidence="7" type="ORF">ROE7235_00442</name>
</gene>
<evidence type="ECO:0000313" key="7">
    <source>
        <dbReference type="EMBL" id="SUZ30716.1"/>
    </source>
</evidence>
<feature type="binding site" evidence="4">
    <location>
        <position position="61"/>
    </location>
    <ligand>
        <name>substrate</name>
    </ligand>
</feature>
<dbReference type="Gene3D" id="3.40.50.10420">
    <property type="entry name" value="NagB/RpiA/CoA transferase-like"/>
    <property type="match status" value="1"/>
</dbReference>
<organism evidence="7 8">
    <name type="scientific">Roseinatronobacter ekhonensis</name>
    <dbReference type="NCBI Taxonomy" id="254356"/>
    <lineage>
        <taxon>Bacteria</taxon>
        <taxon>Pseudomonadati</taxon>
        <taxon>Pseudomonadota</taxon>
        <taxon>Alphaproteobacteria</taxon>
        <taxon>Rhodobacterales</taxon>
        <taxon>Paracoccaceae</taxon>
        <taxon>Roseinatronobacter</taxon>
    </lineage>
</organism>
<dbReference type="SUPFAM" id="SSF100950">
    <property type="entry name" value="NagB/RpiA/CoA transferase-like"/>
    <property type="match status" value="1"/>
</dbReference>
<protein>
    <recommendedName>
        <fullName evidence="5">5-formyltetrahydrofolate cyclo-ligase</fullName>
        <ecNumber evidence="5">6.3.3.2</ecNumber>
    </recommendedName>
</protein>
<accession>A0A3B0MRW2</accession>
<dbReference type="AlphaFoldDB" id="A0A3B0MRW2"/>
<feature type="binding site" evidence="4">
    <location>
        <position position="56"/>
    </location>
    <ligand>
        <name>substrate</name>
    </ligand>
</feature>
<dbReference type="PANTHER" id="PTHR23407">
    <property type="entry name" value="ATPASE INHIBITOR/5-FORMYLTETRAHYDROFOLATE CYCLO-LIGASE"/>
    <property type="match status" value="1"/>
</dbReference>
<dbReference type="GO" id="GO:0035999">
    <property type="term" value="P:tetrahydrofolate interconversion"/>
    <property type="evidence" value="ECO:0007669"/>
    <property type="project" value="TreeGrafter"/>
</dbReference>
<keyword evidence="3 4" id="KW-0067">ATP-binding</keyword>
<dbReference type="GO" id="GO:0030272">
    <property type="term" value="F:5-formyltetrahydrofolate cyclo-ligase activity"/>
    <property type="evidence" value="ECO:0007669"/>
    <property type="project" value="UniProtKB-EC"/>
</dbReference>
<feature type="region of interest" description="Disordered" evidence="6">
    <location>
        <begin position="1"/>
        <end position="22"/>
    </location>
</feature>
<dbReference type="InterPro" id="IPR024185">
    <property type="entry name" value="FTHF_cligase-like_sf"/>
</dbReference>
<dbReference type="GO" id="GO:0009396">
    <property type="term" value="P:folic acid-containing compound biosynthetic process"/>
    <property type="evidence" value="ECO:0007669"/>
    <property type="project" value="TreeGrafter"/>
</dbReference>
<dbReference type="PIRSF" id="PIRSF006806">
    <property type="entry name" value="FTHF_cligase"/>
    <property type="match status" value="1"/>
</dbReference>
<evidence type="ECO:0000256" key="5">
    <source>
        <dbReference type="RuleBase" id="RU361279"/>
    </source>
</evidence>
<dbReference type="InterPro" id="IPR037171">
    <property type="entry name" value="NagB/RpiA_transferase-like"/>
</dbReference>
<dbReference type="EMBL" id="UIHC01000003">
    <property type="protein sequence ID" value="SUZ30716.1"/>
    <property type="molecule type" value="Genomic_DNA"/>
</dbReference>
<evidence type="ECO:0000256" key="6">
    <source>
        <dbReference type="SAM" id="MobiDB-lite"/>
    </source>
</evidence>
<dbReference type="EC" id="6.3.3.2" evidence="5"/>
<comment type="similarity">
    <text evidence="1 5">Belongs to the 5-formyltetrahydrofolate cyclo-ligase family.</text>
</comment>
<keyword evidence="7" id="KW-0436">Ligase</keyword>
<evidence type="ECO:0000313" key="8">
    <source>
        <dbReference type="Proteomes" id="UP000272908"/>
    </source>
</evidence>
<comment type="catalytic activity">
    <reaction evidence="5">
        <text>(6S)-5-formyl-5,6,7,8-tetrahydrofolate + ATP = (6R)-5,10-methenyltetrahydrofolate + ADP + phosphate</text>
        <dbReference type="Rhea" id="RHEA:10488"/>
        <dbReference type="ChEBI" id="CHEBI:30616"/>
        <dbReference type="ChEBI" id="CHEBI:43474"/>
        <dbReference type="ChEBI" id="CHEBI:57455"/>
        <dbReference type="ChEBI" id="CHEBI:57457"/>
        <dbReference type="ChEBI" id="CHEBI:456216"/>
        <dbReference type="EC" id="6.3.3.2"/>
    </reaction>
</comment>
<name>A0A3B0MRW2_9RHOB</name>
<dbReference type="GO" id="GO:0046872">
    <property type="term" value="F:metal ion binding"/>
    <property type="evidence" value="ECO:0007669"/>
    <property type="project" value="UniProtKB-KW"/>
</dbReference>
<dbReference type="NCBIfam" id="TIGR02727">
    <property type="entry name" value="MTHFS_bact"/>
    <property type="match status" value="1"/>
</dbReference>
<proteinExistence type="inferred from homology"/>
<reference evidence="8" key="1">
    <citation type="submission" date="2018-08" db="EMBL/GenBank/DDBJ databases">
        <authorList>
            <person name="Rodrigo-Torres L."/>
            <person name="Arahal R. D."/>
            <person name="Lucena T."/>
        </authorList>
    </citation>
    <scope>NUCLEOTIDE SEQUENCE [LARGE SCALE GENOMIC DNA]</scope>
    <source>
        <strain evidence="8">CECT 7235</strain>
    </source>
</reference>
<comment type="cofactor">
    <cofactor evidence="5">
        <name>Mg(2+)</name>
        <dbReference type="ChEBI" id="CHEBI:18420"/>
    </cofactor>
</comment>
<dbReference type="Proteomes" id="UP000272908">
    <property type="component" value="Unassembled WGS sequence"/>
</dbReference>
<keyword evidence="5" id="KW-0479">Metal-binding</keyword>
<dbReference type="Pfam" id="PF01812">
    <property type="entry name" value="5-FTHF_cyc-lig"/>
    <property type="match status" value="1"/>
</dbReference>
<evidence type="ECO:0000256" key="3">
    <source>
        <dbReference type="ARBA" id="ARBA00022840"/>
    </source>
</evidence>
<keyword evidence="8" id="KW-1185">Reference proteome</keyword>
<dbReference type="OrthoDB" id="9801938at2"/>
<keyword evidence="5" id="KW-0460">Magnesium</keyword>
<dbReference type="RefSeq" id="WP_121093024.1">
    <property type="nucleotide sequence ID" value="NZ_UIHC01000003.1"/>
</dbReference>
<dbReference type="GO" id="GO:0005524">
    <property type="term" value="F:ATP binding"/>
    <property type="evidence" value="ECO:0007669"/>
    <property type="project" value="UniProtKB-KW"/>
</dbReference>